<protein>
    <submittedName>
        <fullName evidence="2">YdcH family protein</fullName>
    </submittedName>
</protein>
<reference evidence="2 3" key="1">
    <citation type="submission" date="2024-09" db="EMBL/GenBank/DDBJ databases">
        <authorList>
            <person name="Zhang Z.-H."/>
        </authorList>
    </citation>
    <scope>NUCLEOTIDE SEQUENCE [LARGE SCALE GENOMIC DNA]</scope>
    <source>
        <strain evidence="2 3">HHTR114</strain>
    </source>
</reference>
<evidence type="ECO:0000313" key="2">
    <source>
        <dbReference type="EMBL" id="MFC6036472.1"/>
    </source>
</evidence>
<proteinExistence type="predicted"/>
<gene>
    <name evidence="2" type="ORF">ACFMB1_13025</name>
</gene>
<dbReference type="EMBL" id="JBHPON010000002">
    <property type="protein sequence ID" value="MFC6036472.1"/>
    <property type="molecule type" value="Genomic_DNA"/>
</dbReference>
<organism evidence="2 3">
    <name type="scientific">Hyphococcus aureus</name>
    <dbReference type="NCBI Taxonomy" id="2666033"/>
    <lineage>
        <taxon>Bacteria</taxon>
        <taxon>Pseudomonadati</taxon>
        <taxon>Pseudomonadota</taxon>
        <taxon>Alphaproteobacteria</taxon>
        <taxon>Parvularculales</taxon>
        <taxon>Parvularculaceae</taxon>
        <taxon>Hyphococcus</taxon>
    </lineage>
</organism>
<keyword evidence="3" id="KW-1185">Reference proteome</keyword>
<sequence length="104" mass="11636">MSDGEEENGRPDRPVPAASLNADLLARKRFAANDKDFDGANDEAMSIRLAMVEQEHRDLDAAITALELNSPYERLTIARLKKKKLALKDMIQEIKDTMLPDIIA</sequence>
<dbReference type="InterPro" id="IPR038444">
    <property type="entry name" value="DUF465_sf"/>
</dbReference>
<evidence type="ECO:0000313" key="3">
    <source>
        <dbReference type="Proteomes" id="UP001596116"/>
    </source>
</evidence>
<dbReference type="InterPro" id="IPR007420">
    <property type="entry name" value="DUF465"/>
</dbReference>
<dbReference type="Pfam" id="PF04325">
    <property type="entry name" value="DUF465"/>
    <property type="match status" value="1"/>
</dbReference>
<feature type="coiled-coil region" evidence="1">
    <location>
        <begin position="49"/>
        <end position="97"/>
    </location>
</feature>
<evidence type="ECO:0000256" key="1">
    <source>
        <dbReference type="SAM" id="Coils"/>
    </source>
</evidence>
<keyword evidence="1" id="KW-0175">Coiled coil</keyword>
<comment type="caution">
    <text evidence="2">The sequence shown here is derived from an EMBL/GenBank/DDBJ whole genome shotgun (WGS) entry which is preliminary data.</text>
</comment>
<dbReference type="Gene3D" id="6.10.280.50">
    <property type="match status" value="1"/>
</dbReference>
<name>A0ABW1L292_9PROT</name>
<accession>A0ABW1L292</accession>
<dbReference type="Proteomes" id="UP001596116">
    <property type="component" value="Unassembled WGS sequence"/>
</dbReference>
<dbReference type="RefSeq" id="WP_379882292.1">
    <property type="nucleotide sequence ID" value="NZ_JBHPON010000002.1"/>
</dbReference>